<dbReference type="EMBL" id="JAENHL010000008">
    <property type="protein sequence ID" value="MBK1869508.1"/>
    <property type="molecule type" value="Genomic_DNA"/>
</dbReference>
<accession>A0ACC5RA75</accession>
<reference evidence="1" key="1">
    <citation type="submission" date="2021-01" db="EMBL/GenBank/DDBJ databases">
        <authorList>
            <person name="Sun Q."/>
        </authorList>
    </citation>
    <scope>NUCLEOTIDE SEQUENCE</scope>
    <source>
        <strain evidence="1">YIM B02566</strain>
    </source>
</reference>
<organism evidence="1 2">
    <name type="scientific">Taklimakanibacter albus</name>
    <dbReference type="NCBI Taxonomy" id="2800327"/>
    <lineage>
        <taxon>Bacteria</taxon>
        <taxon>Pseudomonadati</taxon>
        <taxon>Pseudomonadota</taxon>
        <taxon>Alphaproteobacteria</taxon>
        <taxon>Hyphomicrobiales</taxon>
        <taxon>Aestuariivirgaceae</taxon>
        <taxon>Taklimakanibacter</taxon>
    </lineage>
</organism>
<comment type="caution">
    <text evidence="1">The sequence shown here is derived from an EMBL/GenBank/DDBJ whole genome shotgun (WGS) entry which is preliminary data.</text>
</comment>
<sequence>MKNVGFWSAGTRLTSMVASFRMFGGMVMALALICLLGFETSAPSAAQGTSTLTAQLVVAAEPDHVHRGDGKEHHDKEGAQTSCCTSAACSGAGVMSTPASLFVKPASLACRAMPLDRLIPFEQSPSERPPRAA</sequence>
<keyword evidence="2" id="KW-1185">Reference proteome</keyword>
<evidence type="ECO:0000313" key="1">
    <source>
        <dbReference type="EMBL" id="MBK1869508.1"/>
    </source>
</evidence>
<evidence type="ECO:0000313" key="2">
    <source>
        <dbReference type="Proteomes" id="UP000616151"/>
    </source>
</evidence>
<gene>
    <name evidence="1" type="ORF">JHL16_24320</name>
</gene>
<protein>
    <submittedName>
        <fullName evidence="1">Uncharacterized protein</fullName>
    </submittedName>
</protein>
<proteinExistence type="predicted"/>
<dbReference type="Proteomes" id="UP000616151">
    <property type="component" value="Unassembled WGS sequence"/>
</dbReference>
<name>A0ACC5RA75_9HYPH</name>